<evidence type="ECO:0000256" key="6">
    <source>
        <dbReference type="SAM" id="Phobius"/>
    </source>
</evidence>
<feature type="transmembrane region" description="Helical" evidence="6">
    <location>
        <begin position="416"/>
        <end position="439"/>
    </location>
</feature>
<dbReference type="InterPro" id="IPR020846">
    <property type="entry name" value="MFS_dom"/>
</dbReference>
<feature type="transmembrane region" description="Helical" evidence="6">
    <location>
        <begin position="179"/>
        <end position="200"/>
    </location>
</feature>
<keyword evidence="2 6" id="KW-0812">Transmembrane</keyword>
<evidence type="ECO:0000256" key="3">
    <source>
        <dbReference type="ARBA" id="ARBA00022989"/>
    </source>
</evidence>
<feature type="transmembrane region" description="Helical" evidence="6">
    <location>
        <begin position="264"/>
        <end position="288"/>
    </location>
</feature>
<evidence type="ECO:0000256" key="2">
    <source>
        <dbReference type="ARBA" id="ARBA00022692"/>
    </source>
</evidence>
<evidence type="ECO:0000259" key="7">
    <source>
        <dbReference type="PROSITE" id="PS50850"/>
    </source>
</evidence>
<keyword evidence="3 6" id="KW-1133">Transmembrane helix</keyword>
<feature type="transmembrane region" description="Helical" evidence="6">
    <location>
        <begin position="326"/>
        <end position="344"/>
    </location>
</feature>
<feature type="transmembrane region" description="Helical" evidence="6">
    <location>
        <begin position="97"/>
        <end position="114"/>
    </location>
</feature>
<dbReference type="SUPFAM" id="SSF103473">
    <property type="entry name" value="MFS general substrate transporter"/>
    <property type="match status" value="1"/>
</dbReference>
<dbReference type="PROSITE" id="PS50850">
    <property type="entry name" value="MFS"/>
    <property type="match status" value="1"/>
</dbReference>
<feature type="domain" description="Major facilitator superfamily (MFS) profile" evidence="7">
    <location>
        <begin position="263"/>
        <end position="458"/>
    </location>
</feature>
<comment type="subcellular location">
    <subcellularLocation>
        <location evidence="1">Cell membrane</location>
        <topology evidence="1">Multi-pass membrane protein</topology>
    </subcellularLocation>
</comment>
<feature type="transmembrane region" description="Helical" evidence="6">
    <location>
        <begin position="42"/>
        <end position="60"/>
    </location>
</feature>
<accession>A0ABP5EWM7</accession>
<evidence type="ECO:0000256" key="5">
    <source>
        <dbReference type="SAM" id="MobiDB-lite"/>
    </source>
</evidence>
<dbReference type="InterPro" id="IPR036259">
    <property type="entry name" value="MFS_trans_sf"/>
</dbReference>
<dbReference type="Pfam" id="PF07690">
    <property type="entry name" value="MFS_1"/>
    <property type="match status" value="1"/>
</dbReference>
<evidence type="ECO:0000313" key="8">
    <source>
        <dbReference type="EMBL" id="GAA2007656.1"/>
    </source>
</evidence>
<organism evidence="8 9">
    <name type="scientific">Brevibacterium samyangense</name>
    <dbReference type="NCBI Taxonomy" id="366888"/>
    <lineage>
        <taxon>Bacteria</taxon>
        <taxon>Bacillati</taxon>
        <taxon>Actinomycetota</taxon>
        <taxon>Actinomycetes</taxon>
        <taxon>Micrococcales</taxon>
        <taxon>Brevibacteriaceae</taxon>
        <taxon>Brevibacterium</taxon>
    </lineage>
</organism>
<evidence type="ECO:0000256" key="4">
    <source>
        <dbReference type="ARBA" id="ARBA00023136"/>
    </source>
</evidence>
<dbReference type="EMBL" id="BAAANO010000015">
    <property type="protein sequence ID" value="GAA2007656.1"/>
    <property type="molecule type" value="Genomic_DNA"/>
</dbReference>
<feature type="transmembrane region" description="Helical" evidence="6">
    <location>
        <begin position="300"/>
        <end position="319"/>
    </location>
</feature>
<keyword evidence="9" id="KW-1185">Reference proteome</keyword>
<gene>
    <name evidence="8" type="ORF">GCM10009755_17520</name>
</gene>
<sequence length="458" mass="47004">MLTRLVGVPYLVIEFLAKFPYAMATVAVMTSVSAVRGNMGEAGATAALVGVGTAISGPLFGAAADRFGQRPVLLVSAVANALALTALGVALSAEAPTWLLFLCGLLIGGSAPQASSMVRARWLHILGARVPDADTRRRATRTVLSYQSMTDELVFVFGPVVTGLVAVLLGVVVPLYAAALLTGAAVLALALHPTAAYTRGRAAERSASRRRPGPLRKLSAPEASTGSQPVVPGEALGESGWEENERPEDRAVPAPVRALFHPRVLLPVLGMVAIGFFFGSLLASLTGLMETLGREEATGVYYGALGIGSAVCALAVVLLPERFGLSARWIVFAGIMAAGAALSAVQATNIPVLVVALVFMGCGVGPALVTLYSIASDVAPFGRTTTVMASMSTGIVVGQAGASAITGAVIEATGYGSGFALTTGATLALVLIGLVRWWLAGSAAERRAADRRRANKVR</sequence>
<reference evidence="9" key="1">
    <citation type="journal article" date="2019" name="Int. J. Syst. Evol. Microbiol.">
        <title>The Global Catalogue of Microorganisms (GCM) 10K type strain sequencing project: providing services to taxonomists for standard genome sequencing and annotation.</title>
        <authorList>
            <consortium name="The Broad Institute Genomics Platform"/>
            <consortium name="The Broad Institute Genome Sequencing Center for Infectious Disease"/>
            <person name="Wu L."/>
            <person name="Ma J."/>
        </authorList>
    </citation>
    <scope>NUCLEOTIDE SEQUENCE [LARGE SCALE GENOMIC DNA]</scope>
    <source>
        <strain evidence="9">JCM 14546</strain>
    </source>
</reference>
<keyword evidence="4 6" id="KW-0472">Membrane</keyword>
<feature type="transmembrane region" description="Helical" evidence="6">
    <location>
        <begin position="7"/>
        <end position="30"/>
    </location>
</feature>
<dbReference type="PANTHER" id="PTHR23542:SF1">
    <property type="entry name" value="MAJOR FACILITATOR SUPERFAMILY (MFS) PROFILE DOMAIN-CONTAINING PROTEIN"/>
    <property type="match status" value="1"/>
</dbReference>
<name>A0ABP5EWM7_9MICO</name>
<feature type="transmembrane region" description="Helical" evidence="6">
    <location>
        <begin position="387"/>
        <end position="410"/>
    </location>
</feature>
<evidence type="ECO:0000313" key="9">
    <source>
        <dbReference type="Proteomes" id="UP001500755"/>
    </source>
</evidence>
<feature type="transmembrane region" description="Helical" evidence="6">
    <location>
        <begin position="72"/>
        <end position="91"/>
    </location>
</feature>
<dbReference type="Gene3D" id="1.20.1250.20">
    <property type="entry name" value="MFS general substrate transporter like domains"/>
    <property type="match status" value="1"/>
</dbReference>
<dbReference type="InterPro" id="IPR011701">
    <property type="entry name" value="MFS"/>
</dbReference>
<feature type="region of interest" description="Disordered" evidence="5">
    <location>
        <begin position="201"/>
        <end position="248"/>
    </location>
</feature>
<proteinExistence type="predicted"/>
<dbReference type="Proteomes" id="UP001500755">
    <property type="component" value="Unassembled WGS sequence"/>
</dbReference>
<feature type="transmembrane region" description="Helical" evidence="6">
    <location>
        <begin position="153"/>
        <end position="173"/>
    </location>
</feature>
<evidence type="ECO:0000256" key="1">
    <source>
        <dbReference type="ARBA" id="ARBA00004651"/>
    </source>
</evidence>
<feature type="transmembrane region" description="Helical" evidence="6">
    <location>
        <begin position="350"/>
        <end position="375"/>
    </location>
</feature>
<dbReference type="RefSeq" id="WP_344308912.1">
    <property type="nucleotide sequence ID" value="NZ_BAAANO010000015.1"/>
</dbReference>
<protein>
    <submittedName>
        <fullName evidence="8">MFS transporter</fullName>
    </submittedName>
</protein>
<dbReference type="PANTHER" id="PTHR23542">
    <property type="match status" value="1"/>
</dbReference>
<comment type="caution">
    <text evidence="8">The sequence shown here is derived from an EMBL/GenBank/DDBJ whole genome shotgun (WGS) entry which is preliminary data.</text>
</comment>